<keyword evidence="7" id="KW-1185">Reference proteome</keyword>
<dbReference type="Pfam" id="PF17919">
    <property type="entry name" value="RT_RNaseH_2"/>
    <property type="match status" value="1"/>
</dbReference>
<keyword evidence="1" id="KW-0548">Nucleotidyltransferase</keyword>
<dbReference type="Gene3D" id="3.10.20.370">
    <property type="match status" value="1"/>
</dbReference>
<dbReference type="GO" id="GO:0003964">
    <property type="term" value="F:RNA-directed DNA polymerase activity"/>
    <property type="evidence" value="ECO:0007669"/>
    <property type="project" value="UniProtKB-KW"/>
</dbReference>
<evidence type="ECO:0000256" key="1">
    <source>
        <dbReference type="ARBA" id="ARBA00022695"/>
    </source>
</evidence>
<dbReference type="PANTHER" id="PTHR37984:SF12">
    <property type="entry name" value="RIBONUCLEASE H"/>
    <property type="match status" value="1"/>
</dbReference>
<dbReference type="InterPro" id="IPR041577">
    <property type="entry name" value="RT_RNaseH_2"/>
</dbReference>
<evidence type="ECO:0000313" key="7">
    <source>
        <dbReference type="Proteomes" id="UP000499080"/>
    </source>
</evidence>
<proteinExistence type="predicted"/>
<accession>A0A4Y2ECE8</accession>
<keyword evidence="3" id="KW-0255">Endonuclease</keyword>
<name>A0A4Y2ECE8_ARAVE</name>
<organism evidence="6 7">
    <name type="scientific">Araneus ventricosus</name>
    <name type="common">Orbweaver spider</name>
    <name type="synonym">Epeira ventricosa</name>
    <dbReference type="NCBI Taxonomy" id="182803"/>
    <lineage>
        <taxon>Eukaryota</taxon>
        <taxon>Metazoa</taxon>
        <taxon>Ecdysozoa</taxon>
        <taxon>Arthropoda</taxon>
        <taxon>Chelicerata</taxon>
        <taxon>Arachnida</taxon>
        <taxon>Araneae</taxon>
        <taxon>Araneomorphae</taxon>
        <taxon>Entelegynae</taxon>
        <taxon>Araneoidea</taxon>
        <taxon>Araneidae</taxon>
        <taxon>Araneus</taxon>
    </lineage>
</organism>
<evidence type="ECO:0000259" key="5">
    <source>
        <dbReference type="Pfam" id="PF17919"/>
    </source>
</evidence>
<dbReference type="FunFam" id="3.10.20.370:FF:000001">
    <property type="entry name" value="Retrovirus-related Pol polyprotein from transposon 17.6-like protein"/>
    <property type="match status" value="1"/>
</dbReference>
<dbReference type="EMBL" id="BGPR01000549">
    <property type="protein sequence ID" value="GBM25959.1"/>
    <property type="molecule type" value="Genomic_DNA"/>
</dbReference>
<keyword evidence="4" id="KW-0695">RNA-directed DNA polymerase</keyword>
<dbReference type="SUPFAM" id="SSF56672">
    <property type="entry name" value="DNA/RNA polymerases"/>
    <property type="match status" value="1"/>
</dbReference>
<gene>
    <name evidence="6" type="ORF">AVEN_94395_1</name>
</gene>
<sequence>MKNFISLTYDASSYGVGYVLSYLMPDGREAPIAYASRTLTSTERNYSQLDKEALSIIAGVKKFHYFLYGHNIYSSYRSSTTPWTFQQNEACS</sequence>
<dbReference type="GO" id="GO:0004519">
    <property type="term" value="F:endonuclease activity"/>
    <property type="evidence" value="ECO:0007669"/>
    <property type="project" value="UniProtKB-KW"/>
</dbReference>
<reference evidence="6 7" key="1">
    <citation type="journal article" date="2019" name="Sci. Rep.">
        <title>Orb-weaving spider Araneus ventricosus genome elucidates the spidroin gene catalogue.</title>
        <authorList>
            <person name="Kono N."/>
            <person name="Nakamura H."/>
            <person name="Ohtoshi R."/>
            <person name="Moran D.A.P."/>
            <person name="Shinohara A."/>
            <person name="Yoshida Y."/>
            <person name="Fujiwara M."/>
            <person name="Mori M."/>
            <person name="Tomita M."/>
            <person name="Arakawa K."/>
        </authorList>
    </citation>
    <scope>NUCLEOTIDE SEQUENCE [LARGE SCALE GENOMIC DNA]</scope>
</reference>
<evidence type="ECO:0000256" key="4">
    <source>
        <dbReference type="ARBA" id="ARBA00022918"/>
    </source>
</evidence>
<evidence type="ECO:0000313" key="6">
    <source>
        <dbReference type="EMBL" id="GBM25959.1"/>
    </source>
</evidence>
<protein>
    <recommendedName>
        <fullName evidence="5">Reverse transcriptase/retrotransposon-derived protein RNase H-like domain-containing protein</fullName>
    </recommendedName>
</protein>
<dbReference type="InterPro" id="IPR050951">
    <property type="entry name" value="Retrovirus_Pol_polyprotein"/>
</dbReference>
<dbReference type="Proteomes" id="UP000499080">
    <property type="component" value="Unassembled WGS sequence"/>
</dbReference>
<dbReference type="PANTHER" id="PTHR37984">
    <property type="entry name" value="PROTEIN CBG26694"/>
    <property type="match status" value="1"/>
</dbReference>
<evidence type="ECO:0000256" key="3">
    <source>
        <dbReference type="ARBA" id="ARBA00022759"/>
    </source>
</evidence>
<keyword evidence="3" id="KW-0378">Hydrolase</keyword>
<dbReference type="InterPro" id="IPR043502">
    <property type="entry name" value="DNA/RNA_pol_sf"/>
</dbReference>
<feature type="domain" description="Reverse transcriptase/retrotransposon-derived protein RNase H-like" evidence="5">
    <location>
        <begin position="5"/>
        <end position="72"/>
    </location>
</feature>
<dbReference type="AlphaFoldDB" id="A0A4Y2ECE8"/>
<keyword evidence="2" id="KW-0540">Nuclease</keyword>
<dbReference type="OrthoDB" id="5985335at2759"/>
<keyword evidence="1" id="KW-0808">Transferase</keyword>
<evidence type="ECO:0000256" key="2">
    <source>
        <dbReference type="ARBA" id="ARBA00022722"/>
    </source>
</evidence>
<comment type="caution">
    <text evidence="6">The sequence shown here is derived from an EMBL/GenBank/DDBJ whole genome shotgun (WGS) entry which is preliminary data.</text>
</comment>